<dbReference type="Proteomes" id="UP001058236">
    <property type="component" value="Chromosome"/>
</dbReference>
<dbReference type="EMBL" id="CP101397">
    <property type="protein sequence ID" value="UTR82327.1"/>
    <property type="molecule type" value="Genomic_DNA"/>
</dbReference>
<sequence>MTTQQGTALTHALAEVPGPLPTSGVIHVATPHTSRFTIVGNHLAQHAELSLTAIGLGTHIQSLPTGSRIGIKSLAARFPEGETRIAAALRELEAHGYLHRTRVRLANGRITTRTVFRNQPGPTGAPHPEPPTPAPAPAPAAAPAPAPAPAPVPAPAPTPGPALTPPATRGSMPVPAPEPAPVPQTRPPAPAPSCPARKGPARLLPQPRELTAELRQTASTLLADLRRHAPELVLSEADIERLTPATATWLERDARPETIRQALTTELPQPVKYPAKFVRHRLTALLPPPLPGTEELTPARTTLVIPMQNCEGCERGYRSRVPGHCRGCQAQLSAA</sequence>
<reference evidence="2" key="1">
    <citation type="submission" date="2022-07" db="EMBL/GenBank/DDBJ databases">
        <title>Genomic of Streptomyces cavourensis F2.</title>
        <authorList>
            <person name="Hu S."/>
            <person name="Liang W."/>
        </authorList>
    </citation>
    <scope>NUCLEOTIDE SEQUENCE</scope>
    <source>
        <strain evidence="2">F2</strain>
    </source>
</reference>
<feature type="compositionally biased region" description="Pro residues" evidence="1">
    <location>
        <begin position="174"/>
        <end position="193"/>
    </location>
</feature>
<name>A0ABY5FF27_9ACTN</name>
<feature type="region of interest" description="Disordered" evidence="1">
    <location>
        <begin position="109"/>
        <end position="202"/>
    </location>
</feature>
<organism evidence="2 3">
    <name type="scientific">Streptomyces cavourensis</name>
    <dbReference type="NCBI Taxonomy" id="67258"/>
    <lineage>
        <taxon>Bacteria</taxon>
        <taxon>Bacillati</taxon>
        <taxon>Actinomycetota</taxon>
        <taxon>Actinomycetes</taxon>
        <taxon>Kitasatosporales</taxon>
        <taxon>Streptomycetaceae</taxon>
        <taxon>Streptomyces</taxon>
    </lineage>
</organism>
<feature type="compositionally biased region" description="Pro residues" evidence="1">
    <location>
        <begin position="123"/>
        <end position="164"/>
    </location>
</feature>
<evidence type="ECO:0000313" key="3">
    <source>
        <dbReference type="Proteomes" id="UP001058236"/>
    </source>
</evidence>
<evidence type="ECO:0000313" key="2">
    <source>
        <dbReference type="EMBL" id="UTR82327.1"/>
    </source>
</evidence>
<dbReference type="RefSeq" id="WP_255239839.1">
    <property type="nucleotide sequence ID" value="NZ_CP101397.1"/>
</dbReference>
<proteinExistence type="predicted"/>
<gene>
    <name evidence="2" type="ORF">NLU04_29560</name>
</gene>
<keyword evidence="3" id="KW-1185">Reference proteome</keyword>
<evidence type="ECO:0000256" key="1">
    <source>
        <dbReference type="SAM" id="MobiDB-lite"/>
    </source>
</evidence>
<evidence type="ECO:0008006" key="4">
    <source>
        <dbReference type="Google" id="ProtNLM"/>
    </source>
</evidence>
<accession>A0ABY5FF27</accession>
<protein>
    <recommendedName>
        <fullName evidence="4">Helix-turn-helix domain-containing protein</fullName>
    </recommendedName>
</protein>